<keyword evidence="6 12" id="KW-0028">Amino-acid biosynthesis</keyword>
<dbReference type="InterPro" id="IPR020625">
    <property type="entry name" value="Schiff_base-form_aldolases_AS"/>
</dbReference>
<dbReference type="PROSITE" id="PS00666">
    <property type="entry name" value="DHDPS_2"/>
    <property type="match status" value="1"/>
</dbReference>
<evidence type="ECO:0000256" key="3">
    <source>
        <dbReference type="ARBA" id="ARBA00007592"/>
    </source>
</evidence>
<dbReference type="InterPro" id="IPR005263">
    <property type="entry name" value="DapA"/>
</dbReference>
<dbReference type="AlphaFoldDB" id="A0A127PZM2"/>
<dbReference type="GO" id="GO:0009089">
    <property type="term" value="P:lysine biosynthetic process via diaminopimelate"/>
    <property type="evidence" value="ECO:0007669"/>
    <property type="project" value="UniProtKB-UniRule"/>
</dbReference>
<dbReference type="KEGG" id="cpra:CPter91_0893"/>
<evidence type="ECO:0000313" key="16">
    <source>
        <dbReference type="EMBL" id="AMP03280.1"/>
    </source>
</evidence>
<evidence type="ECO:0000313" key="17">
    <source>
        <dbReference type="Proteomes" id="UP000074561"/>
    </source>
</evidence>
<evidence type="ECO:0000256" key="5">
    <source>
        <dbReference type="ARBA" id="ARBA00022490"/>
    </source>
</evidence>
<dbReference type="Gene3D" id="3.20.20.70">
    <property type="entry name" value="Aldolase class I"/>
    <property type="match status" value="1"/>
</dbReference>
<dbReference type="GO" id="GO:0008840">
    <property type="term" value="F:4-hydroxy-tetrahydrodipicolinate synthase activity"/>
    <property type="evidence" value="ECO:0007669"/>
    <property type="project" value="UniProtKB-UniRule"/>
</dbReference>
<evidence type="ECO:0000256" key="15">
    <source>
        <dbReference type="PIRSR" id="PIRSR001365-2"/>
    </source>
</evidence>
<evidence type="ECO:0000256" key="1">
    <source>
        <dbReference type="ARBA" id="ARBA00003294"/>
    </source>
</evidence>
<feature type="binding site" evidence="12 15">
    <location>
        <position position="201"/>
    </location>
    <ligand>
        <name>pyruvate</name>
        <dbReference type="ChEBI" id="CHEBI:15361"/>
    </ligand>
</feature>
<dbReference type="InterPro" id="IPR013785">
    <property type="entry name" value="Aldolase_TIM"/>
</dbReference>
<keyword evidence="9 12" id="KW-0456">Lyase</keyword>
<keyword evidence="8 12" id="KW-0457">Lysine biosynthesis</keyword>
<keyword evidence="7 12" id="KW-0220">Diaminopimelate biosynthesis</keyword>
<dbReference type="OrthoDB" id="9782828at2"/>
<proteinExistence type="inferred from homology"/>
<name>A0A127PZM2_9BURK</name>
<evidence type="ECO:0000256" key="8">
    <source>
        <dbReference type="ARBA" id="ARBA00023154"/>
    </source>
</evidence>
<comment type="subcellular location">
    <subcellularLocation>
        <location evidence="12">Cytoplasm</location>
    </subcellularLocation>
</comment>
<evidence type="ECO:0000256" key="4">
    <source>
        <dbReference type="ARBA" id="ARBA00012086"/>
    </source>
</evidence>
<feature type="site" description="Part of a proton relay during catalysis" evidence="12">
    <location>
        <position position="45"/>
    </location>
</feature>
<evidence type="ECO:0000256" key="12">
    <source>
        <dbReference type="HAMAP-Rule" id="MF_00418"/>
    </source>
</evidence>
<dbReference type="CDD" id="cd00950">
    <property type="entry name" value="DHDPS"/>
    <property type="match status" value="1"/>
</dbReference>
<dbReference type="SUPFAM" id="SSF51569">
    <property type="entry name" value="Aldolase"/>
    <property type="match status" value="1"/>
</dbReference>
<keyword evidence="5 12" id="KW-0963">Cytoplasm</keyword>
<accession>A0A127PZM2</accession>
<reference evidence="16 17" key="1">
    <citation type="submission" date="2015-11" db="EMBL/GenBank/DDBJ databases">
        <title>Exploring the genomic traits of fungus-feeding bacterial genus Collimonas.</title>
        <authorList>
            <person name="Song C."/>
            <person name="Schmidt R."/>
            <person name="de Jager V."/>
            <person name="Krzyzanowska D."/>
            <person name="Jongedijk E."/>
            <person name="Cankar K."/>
            <person name="Beekwilder J."/>
            <person name="van Veen A."/>
            <person name="de Boer W."/>
            <person name="van Veen J.A."/>
            <person name="Garbeva P."/>
        </authorList>
    </citation>
    <scope>NUCLEOTIDE SEQUENCE [LARGE SCALE GENOMIC DNA]</scope>
    <source>
        <strain evidence="16 17">Ter91</strain>
    </source>
</reference>
<dbReference type="UniPathway" id="UPA00034">
    <property type="reaction ID" value="UER00017"/>
</dbReference>
<evidence type="ECO:0000256" key="14">
    <source>
        <dbReference type="PIRSR" id="PIRSR001365-1"/>
    </source>
</evidence>
<feature type="active site" description="Schiff-base intermediate with substrate" evidence="12 14">
    <location>
        <position position="161"/>
    </location>
</feature>
<gene>
    <name evidence="12 16" type="primary">dapA</name>
    <name evidence="16" type="ORF">CPter91_0893</name>
</gene>
<dbReference type="NCBIfam" id="TIGR00674">
    <property type="entry name" value="dapA"/>
    <property type="match status" value="1"/>
</dbReference>
<evidence type="ECO:0000256" key="11">
    <source>
        <dbReference type="ARBA" id="ARBA00047836"/>
    </source>
</evidence>
<comment type="function">
    <text evidence="1 12">Catalyzes the condensation of (S)-aspartate-beta-semialdehyde [(S)-ASA] and pyruvate to 4-hydroxy-tetrahydrodipicolinate (HTPA).</text>
</comment>
<dbReference type="PATRIC" id="fig|279113.9.peg.889"/>
<keyword evidence="10 12" id="KW-0704">Schiff base</keyword>
<dbReference type="PRINTS" id="PR00146">
    <property type="entry name" value="DHPICSNTHASE"/>
</dbReference>
<sequence length="285" mass="30199">MSIFTGIWVPLITPFSHGQVDHAALRKLVRYYAEAGVSGLVALGTTGEAAALDQLEQRAVVATVLEAAAGLPVIVGLAGNHSGQLRESLLHFSSAAIAGFLIPAPYYVRPSQQGLLDHFSSLADASPVPLVLYDIPYRTGVQIELQTLLTLAAHPQIQAVKDCAGSAATTQALIADGRLQVLAGEDGNIFSSLCMGGSGAITASAHVRPQRFVALYRAVSEQRLHDARAIFHELAPLIRLMFAEASPGPVKAMLAQQGWISDELRAPMTRASPALRAKLQQLAQV</sequence>
<comment type="caution">
    <text evidence="12">Was originally thought to be a dihydrodipicolinate synthase (DHDPS), catalyzing the condensation of (S)-aspartate-beta-semialdehyde [(S)-ASA] and pyruvate to dihydrodipicolinate (DHDP). However, it was shown in E.coli that the product of the enzymatic reaction is not dihydrodipicolinate but in fact (4S)-4-hydroxy-2,3,4,5-tetrahydro-(2S)-dipicolinic acid (HTPA), and that the consecutive dehydration reaction leading to DHDP is not spontaneous but catalyzed by DapB.</text>
</comment>
<feature type="binding site" evidence="12 15">
    <location>
        <position position="46"/>
    </location>
    <ligand>
        <name>pyruvate</name>
        <dbReference type="ChEBI" id="CHEBI:15361"/>
    </ligand>
</feature>
<dbReference type="EMBL" id="CP013234">
    <property type="protein sequence ID" value="AMP03280.1"/>
    <property type="molecule type" value="Genomic_DNA"/>
</dbReference>
<dbReference type="SMART" id="SM01130">
    <property type="entry name" value="DHDPS"/>
    <property type="match status" value="1"/>
</dbReference>
<dbReference type="STRING" id="279113.CPter91_0893"/>
<comment type="subunit">
    <text evidence="12">Homotetramer; dimer of dimers.</text>
</comment>
<evidence type="ECO:0000256" key="9">
    <source>
        <dbReference type="ARBA" id="ARBA00023239"/>
    </source>
</evidence>
<comment type="catalytic activity">
    <reaction evidence="11 12">
        <text>L-aspartate 4-semialdehyde + pyruvate = (2S,4S)-4-hydroxy-2,3,4,5-tetrahydrodipicolinate + H2O + H(+)</text>
        <dbReference type="Rhea" id="RHEA:34171"/>
        <dbReference type="ChEBI" id="CHEBI:15361"/>
        <dbReference type="ChEBI" id="CHEBI:15377"/>
        <dbReference type="ChEBI" id="CHEBI:15378"/>
        <dbReference type="ChEBI" id="CHEBI:67139"/>
        <dbReference type="ChEBI" id="CHEBI:537519"/>
        <dbReference type="EC" id="4.3.3.7"/>
    </reaction>
</comment>
<comment type="similarity">
    <text evidence="3 12 13">Belongs to the DapA family.</text>
</comment>
<dbReference type="PANTHER" id="PTHR12128:SF66">
    <property type="entry name" value="4-HYDROXY-2-OXOGLUTARATE ALDOLASE, MITOCHONDRIAL"/>
    <property type="match status" value="1"/>
</dbReference>
<feature type="site" description="Part of a proton relay during catalysis" evidence="12">
    <location>
        <position position="107"/>
    </location>
</feature>
<dbReference type="HAMAP" id="MF_00418">
    <property type="entry name" value="DapA"/>
    <property type="match status" value="1"/>
</dbReference>
<organism evidence="16 17">
    <name type="scientific">Collimonas pratensis</name>
    <dbReference type="NCBI Taxonomy" id="279113"/>
    <lineage>
        <taxon>Bacteria</taxon>
        <taxon>Pseudomonadati</taxon>
        <taxon>Pseudomonadota</taxon>
        <taxon>Betaproteobacteria</taxon>
        <taxon>Burkholderiales</taxon>
        <taxon>Oxalobacteraceae</taxon>
        <taxon>Collimonas</taxon>
    </lineage>
</organism>
<dbReference type="Pfam" id="PF00701">
    <property type="entry name" value="DHDPS"/>
    <property type="match status" value="1"/>
</dbReference>
<dbReference type="Proteomes" id="UP000074561">
    <property type="component" value="Chromosome"/>
</dbReference>
<dbReference type="GO" id="GO:0005737">
    <property type="term" value="C:cytoplasm"/>
    <property type="evidence" value="ECO:0007669"/>
    <property type="project" value="UniProtKB-SubCell"/>
</dbReference>
<dbReference type="RefSeq" id="WP_061937317.1">
    <property type="nucleotide sequence ID" value="NZ_CP013234.1"/>
</dbReference>
<evidence type="ECO:0000256" key="10">
    <source>
        <dbReference type="ARBA" id="ARBA00023270"/>
    </source>
</evidence>
<comment type="pathway">
    <text evidence="2 12">Amino-acid biosynthesis; L-lysine biosynthesis via DAP pathway; (S)-tetrahydrodipicolinate from L-aspartate: step 3/4.</text>
</comment>
<feature type="active site" description="Proton donor/acceptor" evidence="12 14">
    <location>
        <position position="133"/>
    </location>
</feature>
<dbReference type="PANTHER" id="PTHR12128">
    <property type="entry name" value="DIHYDRODIPICOLINATE SYNTHASE"/>
    <property type="match status" value="1"/>
</dbReference>
<dbReference type="InterPro" id="IPR020624">
    <property type="entry name" value="Schiff_base-form_aldolases_CS"/>
</dbReference>
<dbReference type="PIRSF" id="PIRSF001365">
    <property type="entry name" value="DHDPS"/>
    <property type="match status" value="1"/>
</dbReference>
<dbReference type="PROSITE" id="PS00665">
    <property type="entry name" value="DHDPS_1"/>
    <property type="match status" value="1"/>
</dbReference>
<dbReference type="GO" id="GO:0019877">
    <property type="term" value="P:diaminopimelate biosynthetic process"/>
    <property type="evidence" value="ECO:0007669"/>
    <property type="project" value="UniProtKB-UniRule"/>
</dbReference>
<evidence type="ECO:0000256" key="6">
    <source>
        <dbReference type="ARBA" id="ARBA00022605"/>
    </source>
</evidence>
<evidence type="ECO:0000256" key="2">
    <source>
        <dbReference type="ARBA" id="ARBA00005120"/>
    </source>
</evidence>
<evidence type="ECO:0000256" key="13">
    <source>
        <dbReference type="PIRNR" id="PIRNR001365"/>
    </source>
</evidence>
<dbReference type="InterPro" id="IPR002220">
    <property type="entry name" value="DapA-like"/>
</dbReference>
<protein>
    <recommendedName>
        <fullName evidence="4 12">4-hydroxy-tetrahydrodipicolinate synthase</fullName>
        <shortName evidence="12">HTPA synthase</shortName>
        <ecNumber evidence="4 12">4.3.3.7</ecNumber>
    </recommendedName>
</protein>
<dbReference type="EC" id="4.3.3.7" evidence="4 12"/>
<evidence type="ECO:0000256" key="7">
    <source>
        <dbReference type="ARBA" id="ARBA00022915"/>
    </source>
</evidence>